<dbReference type="InterPro" id="IPR036318">
    <property type="entry name" value="FAD-bd_PCMH-like_sf"/>
</dbReference>
<keyword evidence="1" id="KW-0285">Flavoprotein</keyword>
<dbReference type="Pfam" id="PF01565">
    <property type="entry name" value="FAD_binding_4"/>
    <property type="match status" value="1"/>
</dbReference>
<feature type="domain" description="FAD-binding PCMH-type" evidence="4">
    <location>
        <begin position="43"/>
        <end position="216"/>
    </location>
</feature>
<dbReference type="PANTHER" id="PTHR11748">
    <property type="entry name" value="D-LACTATE DEHYDROGENASE"/>
    <property type="match status" value="1"/>
</dbReference>
<accession>A0A1I4D6Y9</accession>
<keyword evidence="6" id="KW-1185">Reference proteome</keyword>
<dbReference type="PANTHER" id="PTHR11748:SF119">
    <property type="entry name" value="D-2-HYDROXYGLUTARATE DEHYDROGENASE"/>
    <property type="match status" value="1"/>
</dbReference>
<name>A0A1I4D6Y9_9PROT</name>
<dbReference type="GO" id="GO:0008720">
    <property type="term" value="F:D-lactate dehydrogenase (NAD+) activity"/>
    <property type="evidence" value="ECO:0007669"/>
    <property type="project" value="TreeGrafter"/>
</dbReference>
<dbReference type="AlphaFoldDB" id="A0A1I4D6Y9"/>
<dbReference type="STRING" id="1123062.SAMN02745775_109192"/>
<dbReference type="Gene3D" id="3.30.465.10">
    <property type="match status" value="1"/>
</dbReference>
<proteinExistence type="predicted"/>
<evidence type="ECO:0000259" key="4">
    <source>
        <dbReference type="PROSITE" id="PS51387"/>
    </source>
</evidence>
<evidence type="ECO:0000313" key="6">
    <source>
        <dbReference type="Proteomes" id="UP000199473"/>
    </source>
</evidence>
<dbReference type="InterPro" id="IPR006094">
    <property type="entry name" value="Oxid_FAD_bind_N"/>
</dbReference>
<evidence type="ECO:0000256" key="3">
    <source>
        <dbReference type="SAM" id="MobiDB-lite"/>
    </source>
</evidence>
<dbReference type="SUPFAM" id="SSF56176">
    <property type="entry name" value="FAD-binding/transporter-associated domain-like"/>
    <property type="match status" value="1"/>
</dbReference>
<dbReference type="Proteomes" id="UP000199473">
    <property type="component" value="Unassembled WGS sequence"/>
</dbReference>
<dbReference type="InterPro" id="IPR016164">
    <property type="entry name" value="FAD-linked_Oxase-like_C"/>
</dbReference>
<dbReference type="SUPFAM" id="SSF55103">
    <property type="entry name" value="FAD-linked oxidases, C-terminal domain"/>
    <property type="match status" value="1"/>
</dbReference>
<evidence type="ECO:0000256" key="1">
    <source>
        <dbReference type="ARBA" id="ARBA00022630"/>
    </source>
</evidence>
<dbReference type="EMBL" id="FOSQ01000009">
    <property type="protein sequence ID" value="SFK88580.1"/>
    <property type="molecule type" value="Genomic_DNA"/>
</dbReference>
<dbReference type="GO" id="GO:1903457">
    <property type="term" value="P:lactate catabolic process"/>
    <property type="evidence" value="ECO:0007669"/>
    <property type="project" value="TreeGrafter"/>
</dbReference>
<protein>
    <submittedName>
        <fullName evidence="5">FAD/FMN-containing dehydrogenase</fullName>
    </submittedName>
</protein>
<sequence length="470" mass="51532">MTTGVAAVMEALPSLDWTTDPALVRQKSRDFFWYSPVLKRQLNRVTGEAVVAPRDEDELRAILAAAHAHDVPVTPRGGGTGNYGQAMPLRGGIVLDMLRMNRILHAEAALVRAEAGIRMIDLDAQCRRDVGGELRIHPSTLRTATLGGFIAGGSGGVGSITWGGLRAPGNILGLRVMTMEAEPRVLELRGADIQQANHAYGTNGIITALEMPLAPAHEWIDVVVAFATLSAACRFADALARRDDITKKLACVVPAPLPQNHFRHWGAKVPAGMAVACLMVAAPDLARLDALVSDHTGQEIHRERTEDAAVPCYEHSWNHTTLQVLKTDKTITYLQSLFPAPDHLSLIEKLERRFGDEVLFHVEAVRFAGQICAIGLQIVRFTTEERLDEIMRIHEEAGSPIFNPHTFLLEEGGMKLVDQAQLDFKRRSDPKGLLNPGKMAAWDDPDWKPGAVPPLELYETDREAPPELLD</sequence>
<dbReference type="GO" id="GO:0004458">
    <property type="term" value="F:D-lactate dehydrogenase (cytochrome) activity"/>
    <property type="evidence" value="ECO:0007669"/>
    <property type="project" value="TreeGrafter"/>
</dbReference>
<keyword evidence="2" id="KW-0274">FAD</keyword>
<organism evidence="5 6">
    <name type="scientific">Falsiroseomonas stagni DSM 19981</name>
    <dbReference type="NCBI Taxonomy" id="1123062"/>
    <lineage>
        <taxon>Bacteria</taxon>
        <taxon>Pseudomonadati</taxon>
        <taxon>Pseudomonadota</taxon>
        <taxon>Alphaproteobacteria</taxon>
        <taxon>Acetobacterales</taxon>
        <taxon>Roseomonadaceae</taxon>
        <taxon>Falsiroseomonas</taxon>
    </lineage>
</organism>
<feature type="region of interest" description="Disordered" evidence="3">
    <location>
        <begin position="428"/>
        <end position="447"/>
    </location>
</feature>
<dbReference type="PROSITE" id="PS51387">
    <property type="entry name" value="FAD_PCMH"/>
    <property type="match status" value="1"/>
</dbReference>
<evidence type="ECO:0000313" key="5">
    <source>
        <dbReference type="EMBL" id="SFK88580.1"/>
    </source>
</evidence>
<evidence type="ECO:0000256" key="2">
    <source>
        <dbReference type="ARBA" id="ARBA00022827"/>
    </source>
</evidence>
<dbReference type="InterPro" id="IPR016166">
    <property type="entry name" value="FAD-bd_PCMH"/>
</dbReference>
<dbReference type="RefSeq" id="WP_245762204.1">
    <property type="nucleotide sequence ID" value="NZ_FOSQ01000009.1"/>
</dbReference>
<dbReference type="InterPro" id="IPR016169">
    <property type="entry name" value="FAD-bd_PCMH_sub2"/>
</dbReference>
<gene>
    <name evidence="5" type="ORF">SAMN02745775_109192</name>
</gene>
<dbReference type="GO" id="GO:0071949">
    <property type="term" value="F:FAD binding"/>
    <property type="evidence" value="ECO:0007669"/>
    <property type="project" value="InterPro"/>
</dbReference>
<reference evidence="5 6" key="1">
    <citation type="submission" date="2016-10" db="EMBL/GenBank/DDBJ databases">
        <authorList>
            <person name="de Groot N.N."/>
        </authorList>
    </citation>
    <scope>NUCLEOTIDE SEQUENCE [LARGE SCALE GENOMIC DNA]</scope>
    <source>
        <strain evidence="5 6">DSM 19981</strain>
    </source>
</reference>